<comment type="caution">
    <text evidence="1">The sequence shown here is derived from an EMBL/GenBank/DDBJ whole genome shotgun (WGS) entry which is preliminary data.</text>
</comment>
<evidence type="ECO:0000313" key="2">
    <source>
        <dbReference type="Proteomes" id="UP001159427"/>
    </source>
</evidence>
<proteinExistence type="predicted"/>
<keyword evidence="2" id="KW-1185">Reference proteome</keyword>
<evidence type="ECO:0008006" key="3">
    <source>
        <dbReference type="Google" id="ProtNLM"/>
    </source>
</evidence>
<dbReference type="Proteomes" id="UP001159427">
    <property type="component" value="Unassembled WGS sequence"/>
</dbReference>
<sequence>QASIPLRQLLSKEIKSNTIFYQDCSPGPLGGVAEHYDREMMSRPLSGTRKACNTESEMKPRNLTEVDSCGELFARLTNYLAEMR</sequence>
<organism evidence="1 2">
    <name type="scientific">Porites evermanni</name>
    <dbReference type="NCBI Taxonomy" id="104178"/>
    <lineage>
        <taxon>Eukaryota</taxon>
        <taxon>Metazoa</taxon>
        <taxon>Cnidaria</taxon>
        <taxon>Anthozoa</taxon>
        <taxon>Hexacorallia</taxon>
        <taxon>Scleractinia</taxon>
        <taxon>Fungiina</taxon>
        <taxon>Poritidae</taxon>
        <taxon>Porites</taxon>
    </lineage>
</organism>
<name>A0ABN8LHM1_9CNID</name>
<accession>A0ABN8LHM1</accession>
<dbReference type="EMBL" id="CALNXI010000019">
    <property type="protein sequence ID" value="CAH3015145.1"/>
    <property type="molecule type" value="Genomic_DNA"/>
</dbReference>
<gene>
    <name evidence="1" type="ORF">PEVE_00012253</name>
</gene>
<evidence type="ECO:0000313" key="1">
    <source>
        <dbReference type="EMBL" id="CAH3015145.1"/>
    </source>
</evidence>
<feature type="non-terminal residue" evidence="1">
    <location>
        <position position="1"/>
    </location>
</feature>
<reference evidence="1 2" key="1">
    <citation type="submission" date="2022-05" db="EMBL/GenBank/DDBJ databases">
        <authorList>
            <consortium name="Genoscope - CEA"/>
            <person name="William W."/>
        </authorList>
    </citation>
    <scope>NUCLEOTIDE SEQUENCE [LARGE SCALE GENOMIC DNA]</scope>
</reference>
<protein>
    <recommendedName>
        <fullName evidence="3">Brain-derived neurotrophic factor</fullName>
    </recommendedName>
</protein>